<reference evidence="1" key="1">
    <citation type="journal article" date="2020" name="Stud. Mycol.">
        <title>101 Dothideomycetes genomes: a test case for predicting lifestyles and emergence of pathogens.</title>
        <authorList>
            <person name="Haridas S."/>
            <person name="Albert R."/>
            <person name="Binder M."/>
            <person name="Bloem J."/>
            <person name="Labutti K."/>
            <person name="Salamov A."/>
            <person name="Andreopoulos B."/>
            <person name="Baker S."/>
            <person name="Barry K."/>
            <person name="Bills G."/>
            <person name="Bluhm B."/>
            <person name="Cannon C."/>
            <person name="Castanera R."/>
            <person name="Culley D."/>
            <person name="Daum C."/>
            <person name="Ezra D."/>
            <person name="Gonzalez J."/>
            <person name="Henrissat B."/>
            <person name="Kuo A."/>
            <person name="Liang C."/>
            <person name="Lipzen A."/>
            <person name="Lutzoni F."/>
            <person name="Magnuson J."/>
            <person name="Mondo S."/>
            <person name="Nolan M."/>
            <person name="Ohm R."/>
            <person name="Pangilinan J."/>
            <person name="Park H.-J."/>
            <person name="Ramirez L."/>
            <person name="Alfaro M."/>
            <person name="Sun H."/>
            <person name="Tritt A."/>
            <person name="Yoshinaga Y."/>
            <person name="Zwiers L.-H."/>
            <person name="Turgeon B."/>
            <person name="Goodwin S."/>
            <person name="Spatafora J."/>
            <person name="Crous P."/>
            <person name="Grigoriev I."/>
        </authorList>
    </citation>
    <scope>NUCLEOTIDE SEQUENCE</scope>
    <source>
        <strain evidence="1">CBS 480.64</strain>
    </source>
</reference>
<dbReference type="EMBL" id="MU005991">
    <property type="protein sequence ID" value="KAF2859559.1"/>
    <property type="molecule type" value="Genomic_DNA"/>
</dbReference>
<accession>A0A6A7BXW8</accession>
<protein>
    <submittedName>
        <fullName evidence="1">Uncharacterized protein</fullName>
    </submittedName>
</protein>
<gene>
    <name evidence="1" type="ORF">K470DRAFT_258736</name>
</gene>
<sequence length="144" mass="16317">MTLRGFEDTLFLDGGSILVPNQGMRDELNILTALSATIPTLSDVVAKFPKFLYLFSQEESSQYMEAIKRSTRKTAESLARYGCSLFVFWYEDRLDGRKECLLISETRAGYIFDNFRLLDQAKEEWAQLALDFDMNSDGSPGNGS</sequence>
<dbReference type="Proteomes" id="UP000799421">
    <property type="component" value="Unassembled WGS sequence"/>
</dbReference>
<organism evidence="1 2">
    <name type="scientific">Piedraia hortae CBS 480.64</name>
    <dbReference type="NCBI Taxonomy" id="1314780"/>
    <lineage>
        <taxon>Eukaryota</taxon>
        <taxon>Fungi</taxon>
        <taxon>Dikarya</taxon>
        <taxon>Ascomycota</taxon>
        <taxon>Pezizomycotina</taxon>
        <taxon>Dothideomycetes</taxon>
        <taxon>Dothideomycetidae</taxon>
        <taxon>Capnodiales</taxon>
        <taxon>Piedraiaceae</taxon>
        <taxon>Piedraia</taxon>
    </lineage>
</organism>
<dbReference type="AlphaFoldDB" id="A0A6A7BXW8"/>
<proteinExistence type="predicted"/>
<name>A0A6A7BXW8_9PEZI</name>
<evidence type="ECO:0000313" key="2">
    <source>
        <dbReference type="Proteomes" id="UP000799421"/>
    </source>
</evidence>
<keyword evidence="2" id="KW-1185">Reference proteome</keyword>
<evidence type="ECO:0000313" key="1">
    <source>
        <dbReference type="EMBL" id="KAF2859559.1"/>
    </source>
</evidence>